<accession>A0ABP8ISZ9</accession>
<dbReference type="Pfam" id="PF14534">
    <property type="entry name" value="DUF4440"/>
    <property type="match status" value="1"/>
</dbReference>
<sequence length="165" mass="19121">MRHTMTRTYILLVATAIISACSTPQKNTDNTAKNYTPVYKELYKTIARIDSILFDAFNNQDLNKQKSIFSTDIEFYHDKGGVTNYNQIIENTQRLINQNLGLRRILIPGSLEVYPIKDYGAIEIGTHQFCHQENGKDDCGTFKFVHIWQKKNGIWKLTRVISYDH</sequence>
<feature type="domain" description="DUF4440" evidence="1">
    <location>
        <begin position="46"/>
        <end position="157"/>
    </location>
</feature>
<dbReference type="Gene3D" id="3.10.450.50">
    <property type="match status" value="1"/>
</dbReference>
<dbReference type="InterPro" id="IPR032710">
    <property type="entry name" value="NTF2-like_dom_sf"/>
</dbReference>
<reference evidence="3" key="1">
    <citation type="journal article" date="2019" name="Int. J. Syst. Evol. Microbiol.">
        <title>The Global Catalogue of Microorganisms (GCM) 10K type strain sequencing project: providing services to taxonomists for standard genome sequencing and annotation.</title>
        <authorList>
            <consortium name="The Broad Institute Genomics Platform"/>
            <consortium name="The Broad Institute Genome Sequencing Center for Infectious Disease"/>
            <person name="Wu L."/>
            <person name="Ma J."/>
        </authorList>
    </citation>
    <scope>NUCLEOTIDE SEQUENCE [LARGE SCALE GENOMIC DNA]</scope>
    <source>
        <strain evidence="3">JCM 17923</strain>
    </source>
</reference>
<gene>
    <name evidence="2" type="ORF">GCM10023185_46990</name>
</gene>
<evidence type="ECO:0000259" key="1">
    <source>
        <dbReference type="Pfam" id="PF14534"/>
    </source>
</evidence>
<dbReference type="EMBL" id="BAABGZ010000082">
    <property type="protein sequence ID" value="GAA4371480.1"/>
    <property type="molecule type" value="Genomic_DNA"/>
</dbReference>
<name>A0ABP8ISZ9_9BACT</name>
<dbReference type="PROSITE" id="PS51257">
    <property type="entry name" value="PROKAR_LIPOPROTEIN"/>
    <property type="match status" value="1"/>
</dbReference>
<evidence type="ECO:0000313" key="3">
    <source>
        <dbReference type="Proteomes" id="UP001501153"/>
    </source>
</evidence>
<protein>
    <recommendedName>
        <fullName evidence="1">DUF4440 domain-containing protein</fullName>
    </recommendedName>
</protein>
<evidence type="ECO:0000313" key="2">
    <source>
        <dbReference type="EMBL" id="GAA4371480.1"/>
    </source>
</evidence>
<dbReference type="InterPro" id="IPR027843">
    <property type="entry name" value="DUF4440"/>
</dbReference>
<dbReference type="SUPFAM" id="SSF54427">
    <property type="entry name" value="NTF2-like"/>
    <property type="match status" value="1"/>
</dbReference>
<organism evidence="2 3">
    <name type="scientific">Hymenobacter saemangeumensis</name>
    <dbReference type="NCBI Taxonomy" id="1084522"/>
    <lineage>
        <taxon>Bacteria</taxon>
        <taxon>Pseudomonadati</taxon>
        <taxon>Bacteroidota</taxon>
        <taxon>Cytophagia</taxon>
        <taxon>Cytophagales</taxon>
        <taxon>Hymenobacteraceae</taxon>
        <taxon>Hymenobacter</taxon>
    </lineage>
</organism>
<keyword evidence="3" id="KW-1185">Reference proteome</keyword>
<dbReference type="Proteomes" id="UP001501153">
    <property type="component" value="Unassembled WGS sequence"/>
</dbReference>
<comment type="caution">
    <text evidence="2">The sequence shown here is derived from an EMBL/GenBank/DDBJ whole genome shotgun (WGS) entry which is preliminary data.</text>
</comment>
<proteinExistence type="predicted"/>